<name>A0AAE0YGL3_9GAST</name>
<reference evidence="2" key="1">
    <citation type="journal article" date="2023" name="G3 (Bethesda)">
        <title>A reference genome for the long-term kleptoplast-retaining sea slug Elysia crispata morphotype clarki.</title>
        <authorList>
            <person name="Eastman K.E."/>
            <person name="Pendleton A.L."/>
            <person name="Shaikh M.A."/>
            <person name="Suttiyut T."/>
            <person name="Ogas R."/>
            <person name="Tomko P."/>
            <person name="Gavelis G."/>
            <person name="Widhalm J.R."/>
            <person name="Wisecaver J.H."/>
        </authorList>
    </citation>
    <scope>NUCLEOTIDE SEQUENCE</scope>
    <source>
        <strain evidence="2">ECLA1</strain>
    </source>
</reference>
<evidence type="ECO:0000313" key="3">
    <source>
        <dbReference type="Proteomes" id="UP001283361"/>
    </source>
</evidence>
<gene>
    <name evidence="2" type="ORF">RRG08_007545</name>
</gene>
<protein>
    <submittedName>
        <fullName evidence="2">Uncharacterized protein</fullName>
    </submittedName>
</protein>
<dbReference type="AlphaFoldDB" id="A0AAE0YGL3"/>
<proteinExistence type="predicted"/>
<accession>A0AAE0YGL3</accession>
<evidence type="ECO:0000313" key="2">
    <source>
        <dbReference type="EMBL" id="KAK3743306.1"/>
    </source>
</evidence>
<evidence type="ECO:0000256" key="1">
    <source>
        <dbReference type="SAM" id="MobiDB-lite"/>
    </source>
</evidence>
<dbReference type="Proteomes" id="UP001283361">
    <property type="component" value="Unassembled WGS sequence"/>
</dbReference>
<organism evidence="2 3">
    <name type="scientific">Elysia crispata</name>
    <name type="common">lettuce slug</name>
    <dbReference type="NCBI Taxonomy" id="231223"/>
    <lineage>
        <taxon>Eukaryota</taxon>
        <taxon>Metazoa</taxon>
        <taxon>Spiralia</taxon>
        <taxon>Lophotrochozoa</taxon>
        <taxon>Mollusca</taxon>
        <taxon>Gastropoda</taxon>
        <taxon>Heterobranchia</taxon>
        <taxon>Euthyneura</taxon>
        <taxon>Panpulmonata</taxon>
        <taxon>Sacoglossa</taxon>
        <taxon>Placobranchoidea</taxon>
        <taxon>Plakobranchidae</taxon>
        <taxon>Elysia</taxon>
    </lineage>
</organism>
<comment type="caution">
    <text evidence="2">The sequence shown here is derived from an EMBL/GenBank/DDBJ whole genome shotgun (WGS) entry which is preliminary data.</text>
</comment>
<keyword evidence="3" id="KW-1185">Reference proteome</keyword>
<feature type="compositionally biased region" description="Basic and acidic residues" evidence="1">
    <location>
        <begin position="95"/>
        <end position="109"/>
    </location>
</feature>
<sequence length="159" mass="17648">MRAAFVRRSRDDGDEAGVERSIARTTRKRRDSYQNIGDGQWTRLACLRAYVTSTPNIKSSLLRRFVVLPGNIVQKTAAGVKRTIQVEQSHSGMKQGREGGRRYRPDTEFHCSPNLIGRAGGNKEQTPRGNHGPALNVQSRHVDASPSISEPNNDDVLPL</sequence>
<dbReference type="EMBL" id="JAWDGP010006317">
    <property type="protein sequence ID" value="KAK3743306.1"/>
    <property type="molecule type" value="Genomic_DNA"/>
</dbReference>
<feature type="region of interest" description="Disordered" evidence="1">
    <location>
        <begin position="85"/>
        <end position="159"/>
    </location>
</feature>
<feature type="region of interest" description="Disordered" evidence="1">
    <location>
        <begin position="1"/>
        <end position="20"/>
    </location>
</feature>